<keyword evidence="3" id="KW-0884">PQQ biosynthesis</keyword>
<dbReference type="RefSeq" id="WP_340276049.1">
    <property type="nucleotide sequence ID" value="NZ_JBAKIA010000013.1"/>
</dbReference>
<proteinExistence type="predicted"/>
<evidence type="ECO:0000256" key="3">
    <source>
        <dbReference type="ARBA" id="ARBA00022905"/>
    </source>
</evidence>
<gene>
    <name evidence="4" type="primary">pqqD</name>
    <name evidence="4" type="ORF">V6575_17055</name>
</gene>
<evidence type="ECO:0000313" key="4">
    <source>
        <dbReference type="EMBL" id="MEJ8475804.1"/>
    </source>
</evidence>
<name>A0ABU8TNP7_9HYPH</name>
<organism evidence="4 5">
    <name type="scientific">Roseibium algae</name>
    <dbReference type="NCBI Taxonomy" id="3123038"/>
    <lineage>
        <taxon>Bacteria</taxon>
        <taxon>Pseudomonadati</taxon>
        <taxon>Pseudomonadota</taxon>
        <taxon>Alphaproteobacteria</taxon>
        <taxon>Hyphomicrobiales</taxon>
        <taxon>Stappiaceae</taxon>
        <taxon>Roseibium</taxon>
    </lineage>
</organism>
<dbReference type="InterPro" id="IPR041881">
    <property type="entry name" value="PqqD_sf"/>
</dbReference>
<dbReference type="Pfam" id="PF05402">
    <property type="entry name" value="PqqD"/>
    <property type="match status" value="1"/>
</dbReference>
<dbReference type="InterPro" id="IPR022479">
    <property type="entry name" value="PqqD_bac"/>
</dbReference>
<dbReference type="EMBL" id="JBAKIA010000013">
    <property type="protein sequence ID" value="MEJ8475804.1"/>
    <property type="molecule type" value="Genomic_DNA"/>
</dbReference>
<reference evidence="4 5" key="1">
    <citation type="submission" date="2024-02" db="EMBL/GenBank/DDBJ databases">
        <title>Roseibium algae sp. nov., isolated from marine alga (Grateloupia sp.), showing potential in myo-inositol conversion.</title>
        <authorList>
            <person name="Wang Y."/>
        </authorList>
    </citation>
    <scope>NUCLEOTIDE SEQUENCE [LARGE SCALE GENOMIC DNA]</scope>
    <source>
        <strain evidence="4 5">H3510</strain>
    </source>
</reference>
<evidence type="ECO:0000256" key="2">
    <source>
        <dbReference type="ARBA" id="ARBA00011741"/>
    </source>
</evidence>
<dbReference type="Gene3D" id="1.10.10.1150">
    <property type="entry name" value="Coenzyme PQQ synthesis protein D (PqqD)"/>
    <property type="match status" value="1"/>
</dbReference>
<dbReference type="NCBIfam" id="TIGR03859">
    <property type="entry name" value="PQQ_PqqD"/>
    <property type="match status" value="1"/>
</dbReference>
<evidence type="ECO:0000313" key="5">
    <source>
        <dbReference type="Proteomes" id="UP001385499"/>
    </source>
</evidence>
<sequence>MMNHGRSRLQVTKDSCPFLPPHVHLRFDDLRSKWVVLAPEKVLWPDDISVDILNLCNGQATVTEIVDGLAKDYDAPQDQIRPDVLGFLQEWCDKLLIHCEVRQ</sequence>
<comment type="subunit">
    <text evidence="2">Monomer. Interacts with PqqE.</text>
</comment>
<evidence type="ECO:0000256" key="1">
    <source>
        <dbReference type="ARBA" id="ARBA00004886"/>
    </source>
</evidence>
<accession>A0ABU8TNP7</accession>
<comment type="pathway">
    <text evidence="1">Cofactor biosynthesis; pyrroloquinoline quinone biosynthesis.</text>
</comment>
<keyword evidence="5" id="KW-1185">Reference proteome</keyword>
<protein>
    <submittedName>
        <fullName evidence="4">Pyrroloquinoline quinone biosynthesis peptide chaperone PqqD</fullName>
    </submittedName>
</protein>
<dbReference type="InterPro" id="IPR008792">
    <property type="entry name" value="PQQD"/>
</dbReference>
<dbReference type="Proteomes" id="UP001385499">
    <property type="component" value="Unassembled WGS sequence"/>
</dbReference>
<comment type="caution">
    <text evidence="4">The sequence shown here is derived from an EMBL/GenBank/DDBJ whole genome shotgun (WGS) entry which is preliminary data.</text>
</comment>